<dbReference type="EMBL" id="BGZK01000136">
    <property type="protein sequence ID" value="GBP22087.1"/>
    <property type="molecule type" value="Genomic_DNA"/>
</dbReference>
<evidence type="ECO:0000313" key="1">
    <source>
        <dbReference type="EMBL" id="GBP22087.1"/>
    </source>
</evidence>
<gene>
    <name evidence="1" type="ORF">EVAR_94126_1</name>
</gene>
<dbReference type="AlphaFoldDB" id="A0A4C1U7L0"/>
<proteinExistence type="predicted"/>
<keyword evidence="2" id="KW-1185">Reference proteome</keyword>
<evidence type="ECO:0000313" key="2">
    <source>
        <dbReference type="Proteomes" id="UP000299102"/>
    </source>
</evidence>
<sequence length="114" mass="13062">MTERRNLNWFTIHKPPYNLHVAVAKESGRLLEKRIIFIRFLGERVTVIELNKAAAAGARRRCGAVISRGPVFVFFPFQERGIGKQIMIRVAVPRNDVFYSFLGFCAADRKTKPL</sequence>
<name>A0A4C1U7L0_EUMVA</name>
<organism evidence="1 2">
    <name type="scientific">Eumeta variegata</name>
    <name type="common">Bagworm moth</name>
    <name type="synonym">Eumeta japonica</name>
    <dbReference type="NCBI Taxonomy" id="151549"/>
    <lineage>
        <taxon>Eukaryota</taxon>
        <taxon>Metazoa</taxon>
        <taxon>Ecdysozoa</taxon>
        <taxon>Arthropoda</taxon>
        <taxon>Hexapoda</taxon>
        <taxon>Insecta</taxon>
        <taxon>Pterygota</taxon>
        <taxon>Neoptera</taxon>
        <taxon>Endopterygota</taxon>
        <taxon>Lepidoptera</taxon>
        <taxon>Glossata</taxon>
        <taxon>Ditrysia</taxon>
        <taxon>Tineoidea</taxon>
        <taxon>Psychidae</taxon>
        <taxon>Oiketicinae</taxon>
        <taxon>Eumeta</taxon>
    </lineage>
</organism>
<protein>
    <submittedName>
        <fullName evidence="1">Uncharacterized protein</fullName>
    </submittedName>
</protein>
<reference evidence="1 2" key="1">
    <citation type="journal article" date="2019" name="Commun. Biol.">
        <title>The bagworm genome reveals a unique fibroin gene that provides high tensile strength.</title>
        <authorList>
            <person name="Kono N."/>
            <person name="Nakamura H."/>
            <person name="Ohtoshi R."/>
            <person name="Tomita M."/>
            <person name="Numata K."/>
            <person name="Arakawa K."/>
        </authorList>
    </citation>
    <scope>NUCLEOTIDE SEQUENCE [LARGE SCALE GENOMIC DNA]</scope>
</reference>
<comment type="caution">
    <text evidence="1">The sequence shown here is derived from an EMBL/GenBank/DDBJ whole genome shotgun (WGS) entry which is preliminary data.</text>
</comment>
<accession>A0A4C1U7L0</accession>
<dbReference type="Proteomes" id="UP000299102">
    <property type="component" value="Unassembled WGS sequence"/>
</dbReference>